<evidence type="ECO:0000259" key="2">
    <source>
        <dbReference type="Pfam" id="PF18920"/>
    </source>
</evidence>
<reference evidence="3 4" key="1">
    <citation type="journal article" date="2016" name="Nat. Commun.">
        <title>Thousands of microbial genomes shed light on interconnected biogeochemical processes in an aquifer system.</title>
        <authorList>
            <person name="Anantharaman K."/>
            <person name="Brown C.T."/>
            <person name="Hug L.A."/>
            <person name="Sharon I."/>
            <person name="Castelle C.J."/>
            <person name="Probst A.J."/>
            <person name="Thomas B.C."/>
            <person name="Singh A."/>
            <person name="Wilkins M.J."/>
            <person name="Karaoz U."/>
            <person name="Brodie E.L."/>
            <person name="Williams K.H."/>
            <person name="Hubbard S.S."/>
            <person name="Banfield J.F."/>
        </authorList>
    </citation>
    <scope>NUCLEOTIDE SEQUENCE [LARGE SCALE GENOMIC DNA]</scope>
</reference>
<protein>
    <recommendedName>
        <fullName evidence="2">DUF5671 domain-containing protein</fullName>
    </recommendedName>
</protein>
<proteinExistence type="predicted"/>
<dbReference type="Pfam" id="PF18920">
    <property type="entry name" value="DUF5671"/>
    <property type="match status" value="1"/>
</dbReference>
<gene>
    <name evidence="3" type="ORF">A3B18_01670</name>
</gene>
<feature type="transmembrane region" description="Helical" evidence="1">
    <location>
        <begin position="57"/>
        <end position="76"/>
    </location>
</feature>
<sequence length="314" mass="35705">MEQKTGPKDVFLHILSVVALYVAAGSFIALVFQYINIAIPDPLQIGYSYISNTYDSIRWSISILIVVFPVYVWSVWFLNRGYAAVPERREIRARRWLLYFTLFAAALIIIGDLVTLVYNLLRGEFTSRFLLKVLTILVVAGAVFIYYLWEVRKAGKDGKPLYVKAISYISIVAVAAAIVGGFFIVGSPVEERAYRFDDERIADLRSIENEIFYFYQAKSSLPNNISDLKSDVRGFIPPVDPESDANYVYRKVGNLSFELCANFNRANRSGVTEIPSMAYDPYYAPENWQHEAGQVCFSRTIDPDLLPPIEKPIR</sequence>
<feature type="transmembrane region" description="Helical" evidence="1">
    <location>
        <begin position="161"/>
        <end position="185"/>
    </location>
</feature>
<dbReference type="EMBL" id="MFIE01000006">
    <property type="protein sequence ID" value="OGF83136.1"/>
    <property type="molecule type" value="Genomic_DNA"/>
</dbReference>
<organism evidence="3 4">
    <name type="scientific">Candidatus Giovannonibacteria bacterium RIFCSPLOWO2_01_FULL_46_13</name>
    <dbReference type="NCBI Taxonomy" id="1798352"/>
    <lineage>
        <taxon>Bacteria</taxon>
        <taxon>Candidatus Giovannoniibacteriota</taxon>
    </lineage>
</organism>
<comment type="caution">
    <text evidence="3">The sequence shown here is derived from an EMBL/GenBank/DDBJ whole genome shotgun (WGS) entry which is preliminary data.</text>
</comment>
<feature type="transmembrane region" description="Helical" evidence="1">
    <location>
        <begin position="12"/>
        <end position="37"/>
    </location>
</feature>
<accession>A0A1F5X5K4</accession>
<dbReference type="InterPro" id="IPR043728">
    <property type="entry name" value="DUF5671"/>
</dbReference>
<keyword evidence="1" id="KW-0472">Membrane</keyword>
<keyword evidence="1" id="KW-0812">Transmembrane</keyword>
<evidence type="ECO:0000313" key="3">
    <source>
        <dbReference type="EMBL" id="OGF83136.1"/>
    </source>
</evidence>
<evidence type="ECO:0000256" key="1">
    <source>
        <dbReference type="SAM" id="Phobius"/>
    </source>
</evidence>
<name>A0A1F5X5K4_9BACT</name>
<feature type="transmembrane region" description="Helical" evidence="1">
    <location>
        <begin position="129"/>
        <end position="149"/>
    </location>
</feature>
<dbReference type="AlphaFoldDB" id="A0A1F5X5K4"/>
<feature type="domain" description="DUF5671" evidence="2">
    <location>
        <begin position="9"/>
        <end position="146"/>
    </location>
</feature>
<evidence type="ECO:0000313" key="4">
    <source>
        <dbReference type="Proteomes" id="UP000178684"/>
    </source>
</evidence>
<feature type="transmembrane region" description="Helical" evidence="1">
    <location>
        <begin position="96"/>
        <end position="117"/>
    </location>
</feature>
<keyword evidence="1" id="KW-1133">Transmembrane helix</keyword>
<dbReference type="Proteomes" id="UP000178684">
    <property type="component" value="Unassembled WGS sequence"/>
</dbReference>